<dbReference type="Pfam" id="PF06831">
    <property type="entry name" value="H2TH"/>
    <property type="match status" value="1"/>
</dbReference>
<evidence type="ECO:0000313" key="19">
    <source>
        <dbReference type="EMBL" id="ROZ64589.1"/>
    </source>
</evidence>
<dbReference type="SUPFAM" id="SSF57716">
    <property type="entry name" value="Glucocorticoid receptor-like (DNA-binding domain)"/>
    <property type="match status" value="1"/>
</dbReference>
<evidence type="ECO:0000256" key="5">
    <source>
        <dbReference type="ARBA" id="ARBA00022763"/>
    </source>
</evidence>
<evidence type="ECO:0000256" key="11">
    <source>
        <dbReference type="ARBA" id="ARBA00023239"/>
    </source>
</evidence>
<keyword evidence="9" id="KW-0238">DNA-binding</keyword>
<evidence type="ECO:0000256" key="4">
    <source>
        <dbReference type="ARBA" id="ARBA00022723"/>
    </source>
</evidence>
<keyword evidence="20" id="KW-1185">Reference proteome</keyword>
<dbReference type="OrthoDB" id="9800855at2"/>
<evidence type="ECO:0000256" key="12">
    <source>
        <dbReference type="ARBA" id="ARBA00023268"/>
    </source>
</evidence>
<dbReference type="SMART" id="SM01232">
    <property type="entry name" value="H2TH"/>
    <property type="match status" value="1"/>
</dbReference>
<dbReference type="GO" id="GO:0008270">
    <property type="term" value="F:zinc ion binding"/>
    <property type="evidence" value="ECO:0007669"/>
    <property type="project" value="UniProtKB-KW"/>
</dbReference>
<keyword evidence="5" id="KW-0227">DNA damage</keyword>
<comment type="caution">
    <text evidence="19">The sequence shown here is derived from an EMBL/GenBank/DDBJ whole genome shotgun (WGS) entry which is preliminary data.</text>
</comment>
<comment type="similarity">
    <text evidence="2">Belongs to the FPG family.</text>
</comment>
<dbReference type="InterPro" id="IPR010979">
    <property type="entry name" value="Ribosomal_uS13-like_H2TH"/>
</dbReference>
<keyword evidence="8" id="KW-0862">Zinc</keyword>
<keyword evidence="4" id="KW-0479">Metal-binding</keyword>
<accession>A0A3N4A6M6</accession>
<keyword evidence="10" id="KW-0234">DNA repair</keyword>
<dbReference type="EC" id="4.2.99.18" evidence="3"/>
<evidence type="ECO:0000259" key="18">
    <source>
        <dbReference type="PROSITE" id="PS51068"/>
    </source>
</evidence>
<dbReference type="InterPro" id="IPR035937">
    <property type="entry name" value="FPG_N"/>
</dbReference>
<evidence type="ECO:0000256" key="8">
    <source>
        <dbReference type="ARBA" id="ARBA00022833"/>
    </source>
</evidence>
<gene>
    <name evidence="19" type="ORF">EDL96_01655</name>
</gene>
<evidence type="ECO:0000256" key="16">
    <source>
        <dbReference type="SAM" id="MobiDB-lite"/>
    </source>
</evidence>
<keyword evidence="11" id="KW-0456">Lyase</keyword>
<dbReference type="InterPro" id="IPR000214">
    <property type="entry name" value="Znf_DNA_glyclase/AP_lyase"/>
</dbReference>
<dbReference type="SMART" id="SM00898">
    <property type="entry name" value="Fapy_DNA_glyco"/>
    <property type="match status" value="1"/>
</dbReference>
<dbReference type="GO" id="GO:0140078">
    <property type="term" value="F:class I DNA-(apurinic or apyrimidinic site) endonuclease activity"/>
    <property type="evidence" value="ECO:0007669"/>
    <property type="project" value="UniProtKB-EC"/>
</dbReference>
<name>A0A3N4A6M6_9MICC</name>
<dbReference type="InterPro" id="IPR010663">
    <property type="entry name" value="Znf_FPG/IleRS"/>
</dbReference>
<dbReference type="EMBL" id="RKMF01000002">
    <property type="protein sequence ID" value="ROZ64589.1"/>
    <property type="molecule type" value="Genomic_DNA"/>
</dbReference>
<reference evidence="19 20" key="1">
    <citation type="submission" date="2018-10" db="EMBL/GenBank/DDBJ databases">
        <title>Kocuria sp. M5W7-7, whole genome shotgun sequence.</title>
        <authorList>
            <person name="Tuo L."/>
        </authorList>
    </citation>
    <scope>NUCLEOTIDE SEQUENCE [LARGE SCALE GENOMIC DNA]</scope>
    <source>
        <strain evidence="19 20">M5W7-7</strain>
    </source>
</reference>
<dbReference type="SUPFAM" id="SSF81624">
    <property type="entry name" value="N-terminal domain of MutM-like DNA repair proteins"/>
    <property type="match status" value="1"/>
</dbReference>
<evidence type="ECO:0000256" key="10">
    <source>
        <dbReference type="ARBA" id="ARBA00023204"/>
    </source>
</evidence>
<dbReference type="RefSeq" id="WP_123823793.1">
    <property type="nucleotide sequence ID" value="NZ_RKMF01000002.1"/>
</dbReference>
<dbReference type="PROSITE" id="PS01242">
    <property type="entry name" value="ZF_FPG_1"/>
    <property type="match status" value="1"/>
</dbReference>
<keyword evidence="13" id="KW-0326">Glycosidase</keyword>
<comment type="cofactor">
    <cofactor evidence="1">
        <name>Zn(2+)</name>
        <dbReference type="ChEBI" id="CHEBI:29105"/>
    </cofactor>
</comment>
<dbReference type="PROSITE" id="PS51068">
    <property type="entry name" value="FPG_CAT"/>
    <property type="match status" value="1"/>
</dbReference>
<evidence type="ECO:0000256" key="14">
    <source>
        <dbReference type="ARBA" id="ARBA00044632"/>
    </source>
</evidence>
<dbReference type="InterPro" id="IPR015887">
    <property type="entry name" value="DNA_glyclase_Znf_dom_DNA_BS"/>
</dbReference>
<dbReference type="GO" id="GO:0000703">
    <property type="term" value="F:oxidized pyrimidine nucleobase lesion DNA N-glycosylase activity"/>
    <property type="evidence" value="ECO:0007669"/>
    <property type="project" value="TreeGrafter"/>
</dbReference>
<feature type="domain" description="Formamidopyrimidine-DNA glycosylase catalytic" evidence="18">
    <location>
        <begin position="2"/>
        <end position="101"/>
    </location>
</feature>
<dbReference type="PANTHER" id="PTHR42697:SF3">
    <property type="entry name" value="ENDONUCLEASE 8 1"/>
    <property type="match status" value="1"/>
</dbReference>
<dbReference type="SUPFAM" id="SSF46946">
    <property type="entry name" value="S13-like H2TH domain"/>
    <property type="match status" value="1"/>
</dbReference>
<dbReference type="PANTHER" id="PTHR42697">
    <property type="entry name" value="ENDONUCLEASE 8"/>
    <property type="match status" value="1"/>
</dbReference>
<evidence type="ECO:0000256" key="3">
    <source>
        <dbReference type="ARBA" id="ARBA00012720"/>
    </source>
</evidence>
<sequence>MPEGHSIHRLARQIGDVFLDQELAVTSPQGRFARGAALLNGRRLVSARAYGKQLHLTFESPADPADRLVMRSHLGLYGAWSFAGDSTFAAASSIGAPRKIGERETGTSGSRGQTYDDDGRVVPDAPVGAVRARLVGNHGWADLRGPSDCRVETVSEAELAKKRLGPDPLDPDADPALFLARASRSARPIAALLMEQQVISGVGNIFRAESLFRRGVDPFLPGKAAGENVLRGLWEENRSLMEIGVRLGRIITTDPEDRPGVPETAAWPAHANYVYKRKGRACLHCGTPISESELAGRSLFWCPGCQASS</sequence>
<feature type="domain" description="FPG-type" evidence="17">
    <location>
        <begin position="273"/>
        <end position="307"/>
    </location>
</feature>
<comment type="catalytic activity">
    <reaction evidence="14">
        <text>2'-deoxyribonucleotide-(2'-deoxyribose 5'-phosphate)-2'-deoxyribonucleotide-DNA = a 3'-end 2'-deoxyribonucleotide-(2,3-dehydro-2,3-deoxyribose 5'-phosphate)-DNA + a 5'-end 5'-phospho-2'-deoxyribonucleoside-DNA + H(+)</text>
        <dbReference type="Rhea" id="RHEA:66592"/>
        <dbReference type="Rhea" id="RHEA-COMP:13180"/>
        <dbReference type="Rhea" id="RHEA-COMP:16897"/>
        <dbReference type="Rhea" id="RHEA-COMP:17067"/>
        <dbReference type="ChEBI" id="CHEBI:15378"/>
        <dbReference type="ChEBI" id="CHEBI:136412"/>
        <dbReference type="ChEBI" id="CHEBI:157695"/>
        <dbReference type="ChEBI" id="CHEBI:167181"/>
        <dbReference type="EC" id="4.2.99.18"/>
    </reaction>
</comment>
<dbReference type="GO" id="GO:0006284">
    <property type="term" value="P:base-excision repair"/>
    <property type="evidence" value="ECO:0007669"/>
    <property type="project" value="InterPro"/>
</dbReference>
<dbReference type="CDD" id="cd08970">
    <property type="entry name" value="AcNei1_N"/>
    <property type="match status" value="1"/>
</dbReference>
<proteinExistence type="inferred from homology"/>
<dbReference type="Gene3D" id="3.20.190.10">
    <property type="entry name" value="MutM-like, N-terminal"/>
    <property type="match status" value="1"/>
</dbReference>
<organism evidence="19 20">
    <name type="scientific">Kocuria soli</name>
    <dbReference type="NCBI Taxonomy" id="2485125"/>
    <lineage>
        <taxon>Bacteria</taxon>
        <taxon>Bacillati</taxon>
        <taxon>Actinomycetota</taxon>
        <taxon>Actinomycetes</taxon>
        <taxon>Micrococcales</taxon>
        <taxon>Micrococcaceae</taxon>
        <taxon>Kocuria</taxon>
    </lineage>
</organism>
<dbReference type="Pfam" id="PF06827">
    <property type="entry name" value="zf-FPG_IleRS"/>
    <property type="match status" value="1"/>
</dbReference>
<evidence type="ECO:0000313" key="20">
    <source>
        <dbReference type="Proteomes" id="UP000270616"/>
    </source>
</evidence>
<dbReference type="InterPro" id="IPR015886">
    <property type="entry name" value="H2TH_FPG"/>
</dbReference>
<evidence type="ECO:0000256" key="7">
    <source>
        <dbReference type="ARBA" id="ARBA00022801"/>
    </source>
</evidence>
<protein>
    <recommendedName>
        <fullName evidence="3">DNA-(apurinic or apyrimidinic site) lyase</fullName>
        <ecNumber evidence="3">4.2.99.18</ecNumber>
    </recommendedName>
</protein>
<evidence type="ECO:0000256" key="9">
    <source>
        <dbReference type="ARBA" id="ARBA00023125"/>
    </source>
</evidence>
<dbReference type="PROSITE" id="PS51066">
    <property type="entry name" value="ZF_FPG_2"/>
    <property type="match status" value="1"/>
</dbReference>
<keyword evidence="6 15" id="KW-0863">Zinc-finger</keyword>
<feature type="region of interest" description="Disordered" evidence="16">
    <location>
        <begin position="99"/>
        <end position="120"/>
    </location>
</feature>
<evidence type="ECO:0000256" key="15">
    <source>
        <dbReference type="PROSITE-ProRule" id="PRU00391"/>
    </source>
</evidence>
<evidence type="ECO:0000256" key="13">
    <source>
        <dbReference type="ARBA" id="ARBA00023295"/>
    </source>
</evidence>
<evidence type="ECO:0000256" key="1">
    <source>
        <dbReference type="ARBA" id="ARBA00001947"/>
    </source>
</evidence>
<dbReference type="AlphaFoldDB" id="A0A3N4A6M6"/>
<dbReference type="GO" id="GO:0003684">
    <property type="term" value="F:damaged DNA binding"/>
    <property type="evidence" value="ECO:0007669"/>
    <property type="project" value="InterPro"/>
</dbReference>
<dbReference type="Gene3D" id="1.10.8.50">
    <property type="match status" value="1"/>
</dbReference>
<evidence type="ECO:0000256" key="2">
    <source>
        <dbReference type="ARBA" id="ARBA00009409"/>
    </source>
</evidence>
<keyword evidence="7" id="KW-0378">Hydrolase</keyword>
<evidence type="ECO:0000256" key="6">
    <source>
        <dbReference type="ARBA" id="ARBA00022771"/>
    </source>
</evidence>
<evidence type="ECO:0000259" key="17">
    <source>
        <dbReference type="PROSITE" id="PS51066"/>
    </source>
</evidence>
<dbReference type="Proteomes" id="UP000270616">
    <property type="component" value="Unassembled WGS sequence"/>
</dbReference>
<keyword evidence="12" id="KW-0511">Multifunctional enzyme</keyword>
<dbReference type="InterPro" id="IPR012319">
    <property type="entry name" value="FPG_cat"/>
</dbReference>